<name>A0A2N5TX68_9BASI</name>
<accession>A0A2N5TX68</accession>
<evidence type="ECO:0000313" key="1">
    <source>
        <dbReference type="EMBL" id="PLW30057.1"/>
    </source>
</evidence>
<comment type="caution">
    <text evidence="1">The sequence shown here is derived from an EMBL/GenBank/DDBJ whole genome shotgun (WGS) entry which is preliminary data.</text>
</comment>
<proteinExistence type="predicted"/>
<dbReference type="EMBL" id="PGCJ01000390">
    <property type="protein sequence ID" value="PLW30057.1"/>
    <property type="molecule type" value="Genomic_DNA"/>
</dbReference>
<evidence type="ECO:0000313" key="2">
    <source>
        <dbReference type="Proteomes" id="UP000235388"/>
    </source>
</evidence>
<protein>
    <submittedName>
        <fullName evidence="1">Uncharacterized protein</fullName>
    </submittedName>
</protein>
<dbReference type="AlphaFoldDB" id="A0A2N5TX68"/>
<reference evidence="1 2" key="1">
    <citation type="submission" date="2017-11" db="EMBL/GenBank/DDBJ databases">
        <title>De novo assembly and phasing of dikaryotic genomes from two isolates of Puccinia coronata f. sp. avenae, the causal agent of oat crown rust.</title>
        <authorList>
            <person name="Miller M.E."/>
            <person name="Zhang Y."/>
            <person name="Omidvar V."/>
            <person name="Sperschneider J."/>
            <person name="Schwessinger B."/>
            <person name="Raley C."/>
            <person name="Palmer J.M."/>
            <person name="Garnica D."/>
            <person name="Upadhyaya N."/>
            <person name="Rathjen J."/>
            <person name="Taylor J.M."/>
            <person name="Park R.F."/>
            <person name="Dodds P.N."/>
            <person name="Hirsch C.D."/>
            <person name="Kianian S.F."/>
            <person name="Figueroa M."/>
        </authorList>
    </citation>
    <scope>NUCLEOTIDE SEQUENCE [LARGE SCALE GENOMIC DNA]</scope>
    <source>
        <strain evidence="1">12NC29</strain>
    </source>
</reference>
<dbReference type="Proteomes" id="UP000235388">
    <property type="component" value="Unassembled WGS sequence"/>
</dbReference>
<organism evidence="1 2">
    <name type="scientific">Puccinia coronata f. sp. avenae</name>
    <dbReference type="NCBI Taxonomy" id="200324"/>
    <lineage>
        <taxon>Eukaryota</taxon>
        <taxon>Fungi</taxon>
        <taxon>Dikarya</taxon>
        <taxon>Basidiomycota</taxon>
        <taxon>Pucciniomycotina</taxon>
        <taxon>Pucciniomycetes</taxon>
        <taxon>Pucciniales</taxon>
        <taxon>Pucciniaceae</taxon>
        <taxon>Puccinia</taxon>
    </lineage>
</organism>
<feature type="non-terminal residue" evidence="1">
    <location>
        <position position="132"/>
    </location>
</feature>
<keyword evidence="2" id="KW-1185">Reference proteome</keyword>
<gene>
    <name evidence="1" type="ORF">PCANC_24005</name>
</gene>
<sequence>MNISPQCFAPRSWFQKLKLDLGPNSSILVLVPAAGCIQETNALDYFQVMYPTGQALGRTRMLVQDAMVYLVRKESTSLDLLRSWKSRLVNVLDDNPTGEVAATIAYAVYTLILKNHGKTDETGILSSILPQY</sequence>